<protein>
    <submittedName>
        <fullName evidence="2">CPBP family intramembrane metalloprotease</fullName>
    </submittedName>
</protein>
<keyword evidence="2" id="KW-0378">Hydrolase</keyword>
<dbReference type="GO" id="GO:0006508">
    <property type="term" value="P:proteolysis"/>
    <property type="evidence" value="ECO:0007669"/>
    <property type="project" value="UniProtKB-KW"/>
</dbReference>
<keyword evidence="2" id="KW-0482">Metalloprotease</keyword>
<dbReference type="GO" id="GO:0008237">
    <property type="term" value="F:metallopeptidase activity"/>
    <property type="evidence" value="ECO:0007669"/>
    <property type="project" value="UniProtKB-KW"/>
</dbReference>
<dbReference type="RefSeq" id="WP_119480049.1">
    <property type="nucleotide sequence ID" value="NZ_JBKIXG010000032.1"/>
</dbReference>
<gene>
    <name evidence="2" type="ORF">BUZ01_11770</name>
</gene>
<dbReference type="EMBL" id="QXRZ01000009">
    <property type="protein sequence ID" value="RIL41604.1"/>
    <property type="molecule type" value="Genomic_DNA"/>
</dbReference>
<dbReference type="AlphaFoldDB" id="A0A3A0HBH3"/>
<keyword evidence="2" id="KW-0645">Protease</keyword>
<dbReference type="PANTHER" id="PTHR39430">
    <property type="entry name" value="MEMBRANE-ASSOCIATED PROTEASE-RELATED"/>
    <property type="match status" value="1"/>
</dbReference>
<organism evidence="2 3">
    <name type="scientific">Staphylococcus gallinarum</name>
    <dbReference type="NCBI Taxonomy" id="1293"/>
    <lineage>
        <taxon>Bacteria</taxon>
        <taxon>Bacillati</taxon>
        <taxon>Bacillota</taxon>
        <taxon>Bacilli</taxon>
        <taxon>Bacillales</taxon>
        <taxon>Staphylococcaceae</taxon>
        <taxon>Staphylococcus</taxon>
    </lineage>
</organism>
<proteinExistence type="predicted"/>
<reference evidence="2 3" key="1">
    <citation type="journal article" date="2016" name="Front. Microbiol.">
        <title>Comprehensive Phylogenetic Analysis of Bovine Non-aureus Staphylococci Species Based on Whole-Genome Sequencing.</title>
        <authorList>
            <person name="Naushad S."/>
            <person name="Barkema H.W."/>
            <person name="Luby C."/>
            <person name="Condas L.A."/>
            <person name="Nobrega D.B."/>
            <person name="Carson D.A."/>
            <person name="De Buck J."/>
        </authorList>
    </citation>
    <scope>NUCLEOTIDE SEQUENCE [LARGE SCALE GENOMIC DNA]</scope>
    <source>
        <strain evidence="2 3">SNUC 1388</strain>
    </source>
</reference>
<evidence type="ECO:0000259" key="1">
    <source>
        <dbReference type="Pfam" id="PF02517"/>
    </source>
</evidence>
<name>A0A3A0HBH3_STAGA</name>
<dbReference type="Pfam" id="PF02517">
    <property type="entry name" value="Rce1-like"/>
    <property type="match status" value="1"/>
</dbReference>
<accession>A0A3A0HBH3</accession>
<dbReference type="InterPro" id="IPR003675">
    <property type="entry name" value="Rce1/LyrA-like_dom"/>
</dbReference>
<dbReference type="GO" id="GO:0004175">
    <property type="term" value="F:endopeptidase activity"/>
    <property type="evidence" value="ECO:0007669"/>
    <property type="project" value="UniProtKB-ARBA"/>
</dbReference>
<comment type="caution">
    <text evidence="2">The sequence shown here is derived from an EMBL/GenBank/DDBJ whole genome shotgun (WGS) entry which is preliminary data.</text>
</comment>
<evidence type="ECO:0000313" key="2">
    <source>
        <dbReference type="EMBL" id="RIL41604.1"/>
    </source>
</evidence>
<sequence length="277" mass="31530">MKFIKIFGMLILGLLIMGVTQGLASIFEDLIPIWGIGVIVFAVVYIFLAYFVVKWIIVNVFKENLYVYRITKPHFNKWFLLCAILLPVLVYGVYILCVPGEFFTPNFTSQNEYLRNIFWVIFVNGFAAAIVEEMICRGLLMGYIQRKTNIFVAISITAIFFAVIHIFNGALSMWSLVMLLVSGILVGIMFGLATYIFNSIWASISIHLCWNVSQLIWITDHKIDDQPIQYVLTSNNMLITGGEFGFESSLISIIGYSVIILILIVIHKQKLKDLKVN</sequence>
<dbReference type="PANTHER" id="PTHR39430:SF1">
    <property type="entry name" value="PROTEASE"/>
    <property type="match status" value="1"/>
</dbReference>
<dbReference type="Proteomes" id="UP000283576">
    <property type="component" value="Unassembled WGS sequence"/>
</dbReference>
<evidence type="ECO:0000313" key="3">
    <source>
        <dbReference type="Proteomes" id="UP000283576"/>
    </source>
</evidence>
<dbReference type="GO" id="GO:0080120">
    <property type="term" value="P:CAAX-box protein maturation"/>
    <property type="evidence" value="ECO:0007669"/>
    <property type="project" value="UniProtKB-ARBA"/>
</dbReference>
<feature type="domain" description="CAAX prenyl protease 2/Lysostaphin resistance protein A-like" evidence="1">
    <location>
        <begin position="116"/>
        <end position="212"/>
    </location>
</feature>